<dbReference type="InterPro" id="IPR002355">
    <property type="entry name" value="Cu_oxidase_Cu_BS"/>
</dbReference>
<protein>
    <recommendedName>
        <fullName evidence="14">Plastocyanin-like domain-containing protein</fullName>
    </recommendedName>
</protein>
<evidence type="ECO:0000256" key="7">
    <source>
        <dbReference type="SAM" id="MobiDB-lite"/>
    </source>
</evidence>
<dbReference type="GO" id="GO:0005507">
    <property type="term" value="F:copper ion binding"/>
    <property type="evidence" value="ECO:0007669"/>
    <property type="project" value="InterPro"/>
</dbReference>
<dbReference type="PROSITE" id="PS00080">
    <property type="entry name" value="MULTICOPPER_OXIDASE2"/>
    <property type="match status" value="1"/>
</dbReference>
<proteinExistence type="inferred from homology"/>
<keyword evidence="5" id="KW-0186">Copper</keyword>
<keyword evidence="6" id="KW-0325">Glycoprotein</keyword>
<keyword evidence="4" id="KW-0560">Oxidoreductase</keyword>
<dbReference type="InterPro" id="IPR045087">
    <property type="entry name" value="Cu-oxidase_fam"/>
</dbReference>
<comment type="similarity">
    <text evidence="1">Belongs to the multicopper oxidase family.</text>
</comment>
<dbReference type="InterPro" id="IPR008972">
    <property type="entry name" value="Cupredoxin"/>
</dbReference>
<evidence type="ECO:0000256" key="5">
    <source>
        <dbReference type="ARBA" id="ARBA00023008"/>
    </source>
</evidence>
<keyword evidence="13" id="KW-1185">Reference proteome</keyword>
<dbReference type="Pfam" id="PF07732">
    <property type="entry name" value="Cu-oxidase_3"/>
    <property type="match status" value="1"/>
</dbReference>
<evidence type="ECO:0000256" key="6">
    <source>
        <dbReference type="ARBA" id="ARBA00023180"/>
    </source>
</evidence>
<feature type="domain" description="Plastocyanin-like" evidence="9">
    <location>
        <begin position="166"/>
        <end position="358"/>
    </location>
</feature>
<feature type="domain" description="Plastocyanin-like" evidence="11">
    <location>
        <begin position="24"/>
        <end position="138"/>
    </location>
</feature>
<keyword evidence="2" id="KW-0479">Metal-binding</keyword>
<feature type="signal peptide" evidence="8">
    <location>
        <begin position="1"/>
        <end position="15"/>
    </location>
</feature>
<dbReference type="STRING" id="357750.A0A2S6CA69"/>
<dbReference type="Gene3D" id="2.60.40.420">
    <property type="entry name" value="Cupredoxins - blue copper proteins"/>
    <property type="match status" value="3"/>
</dbReference>
<reference evidence="13" key="1">
    <citation type="journal article" date="2017" name="bioRxiv">
        <title>Conservation of a gene cluster reveals novel cercosporin biosynthetic mechanisms and extends production to the genus Colletotrichum.</title>
        <authorList>
            <person name="de Jonge R."/>
            <person name="Ebert M.K."/>
            <person name="Huitt-Roehl C.R."/>
            <person name="Pal P."/>
            <person name="Suttle J.C."/>
            <person name="Spanner R.E."/>
            <person name="Neubauer J.D."/>
            <person name="Jurick W.M.II."/>
            <person name="Stott K.A."/>
            <person name="Secor G.A."/>
            <person name="Thomma B.P.H.J."/>
            <person name="Van de Peer Y."/>
            <person name="Townsend C.A."/>
            <person name="Bolton M.D."/>
        </authorList>
    </citation>
    <scope>NUCLEOTIDE SEQUENCE [LARGE SCALE GENOMIC DNA]</scope>
    <source>
        <strain evidence="13">CBS538.71</strain>
    </source>
</reference>
<evidence type="ECO:0000259" key="11">
    <source>
        <dbReference type="Pfam" id="PF07732"/>
    </source>
</evidence>
<dbReference type="CDD" id="cd13898">
    <property type="entry name" value="CuRO_3_Abr2_like"/>
    <property type="match status" value="1"/>
</dbReference>
<dbReference type="Proteomes" id="UP000237631">
    <property type="component" value="Unassembled WGS sequence"/>
</dbReference>
<dbReference type="OrthoDB" id="2121828at2759"/>
<dbReference type="EMBL" id="PNEN01000515">
    <property type="protein sequence ID" value="PPJ56641.1"/>
    <property type="molecule type" value="Genomic_DNA"/>
</dbReference>
<evidence type="ECO:0000256" key="8">
    <source>
        <dbReference type="SAM" id="SignalP"/>
    </source>
</evidence>
<dbReference type="FunFam" id="2.60.40.420:FF:000036">
    <property type="entry name" value="L-ascorbate oxidase"/>
    <property type="match status" value="1"/>
</dbReference>
<gene>
    <name evidence="12" type="ORF">CBER1_01851</name>
</gene>
<name>A0A2S6CA69_9PEZI</name>
<dbReference type="CDD" id="cd13876">
    <property type="entry name" value="CuRO_2_Abr2_like"/>
    <property type="match status" value="1"/>
</dbReference>
<dbReference type="InterPro" id="IPR001117">
    <property type="entry name" value="Cu-oxidase_2nd"/>
</dbReference>
<evidence type="ECO:0000313" key="12">
    <source>
        <dbReference type="EMBL" id="PPJ56641.1"/>
    </source>
</evidence>
<sequence>MSLITLFTLFTCASAVTRRFAIDVQWGTGAPDGFQRRMMLVNGTSPGPPLVVDQGDNVEFYVRNGLDVEATVHFHGIVQQNTPWSDGVPGLSQRPIAPGSDWLYKWTANEYGAYWYHAHYQAQSSDGFYGPIFIRPRRSEPRPFSGITNDPQTLRAMERAEDNPQFIMVADWQHVTSEELYAIENRTNVDVYCSQSILFNGRGSVPCLTPEEQRAAIPPPFQWLYAPGGPMDDQNLTANGCAPFNGFTNNPGPINPSGLPKEVVGCEATQAELSDFKVDPAEQWANFHLMSSTSILAPVVSLDGHEMWVYAVDGRYIEPYRVQGVQLNSGERYSVMIPLNQAPGTYTFRASHFGFNQILSGYATVTYADGDTGNNNNGGGYNGGGVGKPPSYGKHFSGKGHQPHSYGDQGANTENDSSHPGSRFPCFEHTPSNIAHEARNCIKNGIDSWLPGLGRKGLAKRQSDDESQAYFTYGGFPVSQDVILLNTTNIVPFPNIPPARDVDATHIFYMSRFQAPWLWTVTGRAAYPSHPEEYAEDTPLLYYPNSAEANNRDLVVRTQNNTWIDLVFFVTDIFGPPHPMHKHSNKAYVIGKGVGNWTWDTVAEAAAAQPQYFNFENPPLRDGYATEPSAGQPVWLVIRYHVENPGAFMLHCHIQTHLAGGMAVALLDGVEDFPEIPEEYAVDGNGMGM</sequence>
<feature type="compositionally biased region" description="Gly residues" evidence="7">
    <location>
        <begin position="378"/>
        <end position="387"/>
    </location>
</feature>
<evidence type="ECO:0000256" key="4">
    <source>
        <dbReference type="ARBA" id="ARBA00023002"/>
    </source>
</evidence>
<evidence type="ECO:0000256" key="1">
    <source>
        <dbReference type="ARBA" id="ARBA00010609"/>
    </source>
</evidence>
<evidence type="ECO:0000256" key="2">
    <source>
        <dbReference type="ARBA" id="ARBA00022723"/>
    </source>
</evidence>
<dbReference type="SUPFAM" id="SSF49503">
    <property type="entry name" value="Cupredoxins"/>
    <property type="match status" value="3"/>
</dbReference>
<comment type="caution">
    <text evidence="12">The sequence shown here is derived from an EMBL/GenBank/DDBJ whole genome shotgun (WGS) entry which is preliminary data.</text>
</comment>
<evidence type="ECO:0000256" key="3">
    <source>
        <dbReference type="ARBA" id="ARBA00022729"/>
    </source>
</evidence>
<dbReference type="GO" id="GO:0016491">
    <property type="term" value="F:oxidoreductase activity"/>
    <property type="evidence" value="ECO:0007669"/>
    <property type="project" value="UniProtKB-KW"/>
</dbReference>
<feature type="compositionally biased region" description="Polar residues" evidence="7">
    <location>
        <begin position="410"/>
        <end position="420"/>
    </location>
</feature>
<dbReference type="PANTHER" id="PTHR11709">
    <property type="entry name" value="MULTI-COPPER OXIDASE"/>
    <property type="match status" value="1"/>
</dbReference>
<dbReference type="CDD" id="cd13850">
    <property type="entry name" value="CuRO_1_Abr2_like"/>
    <property type="match status" value="1"/>
</dbReference>
<dbReference type="InterPro" id="IPR011707">
    <property type="entry name" value="Cu-oxidase-like_N"/>
</dbReference>
<dbReference type="PANTHER" id="PTHR11709:SF488">
    <property type="entry name" value="LACCASE-RELATED"/>
    <property type="match status" value="1"/>
</dbReference>
<feature type="chain" id="PRO_5015453759" description="Plastocyanin-like domain-containing protein" evidence="8">
    <location>
        <begin position="16"/>
        <end position="689"/>
    </location>
</feature>
<evidence type="ECO:0000259" key="9">
    <source>
        <dbReference type="Pfam" id="PF00394"/>
    </source>
</evidence>
<accession>A0A2S6CA69</accession>
<dbReference type="PROSITE" id="PS00079">
    <property type="entry name" value="MULTICOPPER_OXIDASE1"/>
    <property type="match status" value="1"/>
</dbReference>
<organism evidence="12 13">
    <name type="scientific">Cercospora berteroae</name>
    <dbReference type="NCBI Taxonomy" id="357750"/>
    <lineage>
        <taxon>Eukaryota</taxon>
        <taxon>Fungi</taxon>
        <taxon>Dikarya</taxon>
        <taxon>Ascomycota</taxon>
        <taxon>Pezizomycotina</taxon>
        <taxon>Dothideomycetes</taxon>
        <taxon>Dothideomycetidae</taxon>
        <taxon>Mycosphaerellales</taxon>
        <taxon>Mycosphaerellaceae</taxon>
        <taxon>Cercospora</taxon>
    </lineage>
</organism>
<dbReference type="InterPro" id="IPR011706">
    <property type="entry name" value="Cu-oxidase_C"/>
</dbReference>
<dbReference type="Pfam" id="PF07731">
    <property type="entry name" value="Cu-oxidase_2"/>
    <property type="match status" value="1"/>
</dbReference>
<evidence type="ECO:0000313" key="13">
    <source>
        <dbReference type="Proteomes" id="UP000237631"/>
    </source>
</evidence>
<dbReference type="AlphaFoldDB" id="A0A2S6CA69"/>
<evidence type="ECO:0008006" key="14">
    <source>
        <dbReference type="Google" id="ProtNLM"/>
    </source>
</evidence>
<feature type="region of interest" description="Disordered" evidence="7">
    <location>
        <begin position="378"/>
        <end position="428"/>
    </location>
</feature>
<dbReference type="Pfam" id="PF00394">
    <property type="entry name" value="Cu-oxidase"/>
    <property type="match status" value="1"/>
</dbReference>
<feature type="domain" description="Plastocyanin-like" evidence="10">
    <location>
        <begin position="545"/>
        <end position="669"/>
    </location>
</feature>
<dbReference type="InterPro" id="IPR033138">
    <property type="entry name" value="Cu_oxidase_CS"/>
</dbReference>
<evidence type="ECO:0000259" key="10">
    <source>
        <dbReference type="Pfam" id="PF07731"/>
    </source>
</evidence>
<keyword evidence="3 8" id="KW-0732">Signal</keyword>